<dbReference type="Proteomes" id="UP001144397">
    <property type="component" value="Unassembled WGS sequence"/>
</dbReference>
<feature type="chain" id="PRO_5040776594" evidence="2">
    <location>
        <begin position="23"/>
        <end position="76"/>
    </location>
</feature>
<evidence type="ECO:0000313" key="5">
    <source>
        <dbReference type="Proteomes" id="UP001144397"/>
    </source>
</evidence>
<reference evidence="3" key="1">
    <citation type="submission" date="2022-12" db="EMBL/GenBank/DDBJ databases">
        <title>Reference genome sequencing for broad-spectrum identification of bacterial and archaeal isolates by mass spectrometry.</title>
        <authorList>
            <person name="Sekiguchi Y."/>
            <person name="Tourlousse D.M."/>
        </authorList>
    </citation>
    <scope>NUCLEOTIDE SEQUENCE</scope>
    <source>
        <strain evidence="3">301</strain>
    </source>
</reference>
<accession>A0A9W6CX09</accession>
<evidence type="ECO:0000313" key="3">
    <source>
        <dbReference type="EMBL" id="GLI25433.1"/>
    </source>
</evidence>
<sequence>MSIKGILATAIVIVSFSAPALADYYPSTLSAEERERHESLDVQRGNYPSGPAPYALPSQSLQKKTLGSPAQGKANM</sequence>
<dbReference type="Proteomes" id="UP001245370">
    <property type="component" value="Unassembled WGS sequence"/>
</dbReference>
<feature type="compositionally biased region" description="Basic and acidic residues" evidence="1">
    <location>
        <begin position="31"/>
        <end position="41"/>
    </location>
</feature>
<evidence type="ECO:0000256" key="1">
    <source>
        <dbReference type="SAM" id="MobiDB-lite"/>
    </source>
</evidence>
<organism evidence="3 5">
    <name type="scientific">Xanthobacter flavus</name>
    <dbReference type="NCBI Taxonomy" id="281"/>
    <lineage>
        <taxon>Bacteria</taxon>
        <taxon>Pseudomonadati</taxon>
        <taxon>Pseudomonadota</taxon>
        <taxon>Alphaproteobacteria</taxon>
        <taxon>Hyphomicrobiales</taxon>
        <taxon>Xanthobacteraceae</taxon>
        <taxon>Xanthobacter</taxon>
    </lineage>
</organism>
<reference evidence="4 6" key="2">
    <citation type="submission" date="2023-07" db="EMBL/GenBank/DDBJ databases">
        <title>Genomic Encyclopedia of Type Strains, Phase IV (KMG-IV): sequencing the most valuable type-strain genomes for metagenomic binning, comparative biology and taxonomic classification.</title>
        <authorList>
            <person name="Goeker M."/>
        </authorList>
    </citation>
    <scope>NUCLEOTIDE SEQUENCE [LARGE SCALE GENOMIC DNA]</scope>
    <source>
        <strain evidence="4 6">DSM 338</strain>
    </source>
</reference>
<feature type="signal peptide" evidence="2">
    <location>
        <begin position="1"/>
        <end position="22"/>
    </location>
</feature>
<dbReference type="EMBL" id="BSDO01000016">
    <property type="protein sequence ID" value="GLI25433.1"/>
    <property type="molecule type" value="Genomic_DNA"/>
</dbReference>
<dbReference type="RefSeq" id="WP_281810050.1">
    <property type="nucleotide sequence ID" value="NZ_BSDO01000016.1"/>
</dbReference>
<evidence type="ECO:0000313" key="4">
    <source>
        <dbReference type="EMBL" id="MDR6336352.1"/>
    </source>
</evidence>
<dbReference type="EMBL" id="JAVDPY010000011">
    <property type="protein sequence ID" value="MDR6336352.1"/>
    <property type="molecule type" value="Genomic_DNA"/>
</dbReference>
<name>A0A9W6CX09_XANFL</name>
<feature type="region of interest" description="Disordered" evidence="1">
    <location>
        <begin position="30"/>
        <end position="76"/>
    </location>
</feature>
<dbReference type="GeneID" id="95765875"/>
<protein>
    <submittedName>
        <fullName evidence="3">Uncharacterized protein</fullName>
    </submittedName>
</protein>
<evidence type="ECO:0000256" key="2">
    <source>
        <dbReference type="SAM" id="SignalP"/>
    </source>
</evidence>
<keyword evidence="6" id="KW-1185">Reference proteome</keyword>
<dbReference type="AlphaFoldDB" id="A0A9W6CX09"/>
<proteinExistence type="predicted"/>
<keyword evidence="2" id="KW-0732">Signal</keyword>
<comment type="caution">
    <text evidence="3">The sequence shown here is derived from an EMBL/GenBank/DDBJ whole genome shotgun (WGS) entry which is preliminary data.</text>
</comment>
<gene>
    <name evidence="4" type="ORF">GGQ86_004851</name>
    <name evidence="3" type="ORF">XFLAVUS301_51070</name>
</gene>
<evidence type="ECO:0000313" key="6">
    <source>
        <dbReference type="Proteomes" id="UP001245370"/>
    </source>
</evidence>